<keyword evidence="4" id="KW-0863">Zinc-finger</keyword>
<evidence type="ECO:0000256" key="7">
    <source>
        <dbReference type="SAM" id="MobiDB-lite"/>
    </source>
</evidence>
<keyword evidence="5" id="KW-0862">Zinc</keyword>
<organism evidence="8 9">
    <name type="scientific">Aldrovandia affinis</name>
    <dbReference type="NCBI Taxonomy" id="143900"/>
    <lineage>
        <taxon>Eukaryota</taxon>
        <taxon>Metazoa</taxon>
        <taxon>Chordata</taxon>
        <taxon>Craniata</taxon>
        <taxon>Vertebrata</taxon>
        <taxon>Euteleostomi</taxon>
        <taxon>Actinopterygii</taxon>
        <taxon>Neopterygii</taxon>
        <taxon>Teleostei</taxon>
        <taxon>Notacanthiformes</taxon>
        <taxon>Halosauridae</taxon>
        <taxon>Aldrovandia</taxon>
    </lineage>
</organism>
<protein>
    <submittedName>
        <fullName evidence="8">Uncharacterized protein</fullName>
    </submittedName>
</protein>
<feature type="region of interest" description="Disordered" evidence="7">
    <location>
        <begin position="1"/>
        <end position="55"/>
    </location>
</feature>
<dbReference type="AlphaFoldDB" id="A0AAD7RQC3"/>
<keyword evidence="3" id="KW-0677">Repeat</keyword>
<reference evidence="8" key="1">
    <citation type="journal article" date="2023" name="Science">
        <title>Genome structures resolve the early diversification of teleost fishes.</title>
        <authorList>
            <person name="Parey E."/>
            <person name="Louis A."/>
            <person name="Montfort J."/>
            <person name="Bouchez O."/>
            <person name="Roques C."/>
            <person name="Iampietro C."/>
            <person name="Lluch J."/>
            <person name="Castinel A."/>
            <person name="Donnadieu C."/>
            <person name="Desvignes T."/>
            <person name="Floi Bucao C."/>
            <person name="Jouanno E."/>
            <person name="Wen M."/>
            <person name="Mejri S."/>
            <person name="Dirks R."/>
            <person name="Jansen H."/>
            <person name="Henkel C."/>
            <person name="Chen W.J."/>
            <person name="Zahm M."/>
            <person name="Cabau C."/>
            <person name="Klopp C."/>
            <person name="Thompson A.W."/>
            <person name="Robinson-Rechavi M."/>
            <person name="Braasch I."/>
            <person name="Lecointre G."/>
            <person name="Bobe J."/>
            <person name="Postlethwait J.H."/>
            <person name="Berthelot C."/>
            <person name="Roest Crollius H."/>
            <person name="Guiguen Y."/>
        </authorList>
    </citation>
    <scope>NUCLEOTIDE SEQUENCE</scope>
    <source>
        <strain evidence="8">NC1722</strain>
    </source>
</reference>
<dbReference type="GO" id="GO:0005634">
    <property type="term" value="C:nucleus"/>
    <property type="evidence" value="ECO:0007669"/>
    <property type="project" value="UniProtKB-SubCell"/>
</dbReference>
<comment type="subcellular location">
    <subcellularLocation>
        <location evidence="1">Nucleus</location>
    </subcellularLocation>
</comment>
<keyword evidence="6" id="KW-0539">Nucleus</keyword>
<accession>A0AAD7RQC3</accession>
<comment type="caution">
    <text evidence="8">The sequence shown here is derived from an EMBL/GenBank/DDBJ whole genome shotgun (WGS) entry which is preliminary data.</text>
</comment>
<dbReference type="PANTHER" id="PTHR45718:SF6">
    <property type="entry name" value="ZINC FINGER PROTEIN GLI2"/>
    <property type="match status" value="1"/>
</dbReference>
<evidence type="ECO:0000256" key="3">
    <source>
        <dbReference type="ARBA" id="ARBA00022737"/>
    </source>
</evidence>
<dbReference type="GO" id="GO:0007224">
    <property type="term" value="P:smoothened signaling pathway"/>
    <property type="evidence" value="ECO:0007669"/>
    <property type="project" value="TreeGrafter"/>
</dbReference>
<evidence type="ECO:0000256" key="5">
    <source>
        <dbReference type="ARBA" id="ARBA00022833"/>
    </source>
</evidence>
<evidence type="ECO:0000256" key="4">
    <source>
        <dbReference type="ARBA" id="ARBA00022771"/>
    </source>
</evidence>
<feature type="compositionally biased region" description="Polar residues" evidence="7">
    <location>
        <begin position="32"/>
        <end position="41"/>
    </location>
</feature>
<feature type="compositionally biased region" description="Basic and acidic residues" evidence="7">
    <location>
        <begin position="12"/>
        <end position="21"/>
    </location>
</feature>
<keyword evidence="2" id="KW-0479">Metal-binding</keyword>
<sequence length="586" mass="62118">MPHEVPANVPRRASDPVRRLAPDLPSLPRVQRFSSMSSVNPAQPGPPPGLGPFERRALAPQGYTRSDGSLHRHPYAPRPPSISENVAMETMAGDTEGPGGEEDFVLPDDVVQYIRAQNGGPVQDPGMSGYQSQSFQAAQQPTFYGQRRMAMVDANIAPLPACQVSPAARQHFPGSPGLSRSSMPVQWNEVSSGSVEAAQTQAKQPFARGNLAVVQQKQNFGPFQGVGSNQQVAQMSQNLAHAAHAANYMQRSSGLVPQRMSCAQQQRQQSGNPCQNPGDPMGLQQQQGYNQNSANLRPSCASMAQGSPGALAPNSRGTIQAPEIQNYRSRTQAQAGGDQSHLSFGANHESYSQMNPNQQGQAMPSQRSVQNGYQGLIQPRPPAEPKVLIRQHSAPMHPAGYPQSSFSPGYSTSEASPKRPSGSGRLRADASGEDDTMFYTGQIHTLEPNGTFEPLAPHSAGTAHASAQQCPAEGALSWAAAAVAMASPGVEQVSSTVDSSSQGLEHAQIDFDAMLDDGDHSSLMSGTLSPSVLQSLSQNSSRLTTPRNSVTLLPPVPAGVGNMAIGDMSSMLTALAEESRFLNMMS</sequence>
<feature type="compositionally biased region" description="Polar residues" evidence="7">
    <location>
        <begin position="349"/>
        <end position="373"/>
    </location>
</feature>
<dbReference type="GO" id="GO:0000981">
    <property type="term" value="F:DNA-binding transcription factor activity, RNA polymerase II-specific"/>
    <property type="evidence" value="ECO:0007669"/>
    <property type="project" value="TreeGrafter"/>
</dbReference>
<feature type="compositionally biased region" description="Polar residues" evidence="7">
    <location>
        <begin position="283"/>
        <end position="296"/>
    </location>
</feature>
<proteinExistence type="predicted"/>
<evidence type="ECO:0000313" key="8">
    <source>
        <dbReference type="EMBL" id="KAJ8388384.1"/>
    </source>
</evidence>
<feature type="region of interest" description="Disordered" evidence="7">
    <location>
        <begin position="395"/>
        <end position="433"/>
    </location>
</feature>
<feature type="region of interest" description="Disordered" evidence="7">
    <location>
        <begin position="63"/>
        <end position="82"/>
    </location>
</feature>
<feature type="region of interest" description="Disordered" evidence="7">
    <location>
        <begin position="257"/>
        <end position="316"/>
    </location>
</feature>
<evidence type="ECO:0000256" key="1">
    <source>
        <dbReference type="ARBA" id="ARBA00004123"/>
    </source>
</evidence>
<dbReference type="PANTHER" id="PTHR45718">
    <property type="entry name" value="TRANSCRIPTIONAL ACTIVATOR CUBITUS INTERRUPTUS"/>
    <property type="match status" value="1"/>
</dbReference>
<dbReference type="GO" id="GO:0000978">
    <property type="term" value="F:RNA polymerase II cis-regulatory region sequence-specific DNA binding"/>
    <property type="evidence" value="ECO:0007669"/>
    <property type="project" value="TreeGrafter"/>
</dbReference>
<gene>
    <name evidence="8" type="ORF">AAFF_G00134100</name>
</gene>
<evidence type="ECO:0000256" key="2">
    <source>
        <dbReference type="ARBA" id="ARBA00022723"/>
    </source>
</evidence>
<feature type="region of interest" description="Disordered" evidence="7">
    <location>
        <begin position="329"/>
        <end position="381"/>
    </location>
</feature>
<keyword evidence="9" id="KW-1185">Reference proteome</keyword>
<dbReference type="EMBL" id="JAINUG010000195">
    <property type="protein sequence ID" value="KAJ8388384.1"/>
    <property type="molecule type" value="Genomic_DNA"/>
</dbReference>
<dbReference type="Proteomes" id="UP001221898">
    <property type="component" value="Unassembled WGS sequence"/>
</dbReference>
<evidence type="ECO:0000256" key="6">
    <source>
        <dbReference type="ARBA" id="ARBA00023242"/>
    </source>
</evidence>
<feature type="compositionally biased region" description="Polar residues" evidence="7">
    <location>
        <begin position="402"/>
        <end position="415"/>
    </location>
</feature>
<evidence type="ECO:0000313" key="9">
    <source>
        <dbReference type="Proteomes" id="UP001221898"/>
    </source>
</evidence>
<dbReference type="InterPro" id="IPR043359">
    <property type="entry name" value="GLI-like"/>
</dbReference>
<name>A0AAD7RQC3_9TELE</name>
<dbReference type="GO" id="GO:0008270">
    <property type="term" value="F:zinc ion binding"/>
    <property type="evidence" value="ECO:0007669"/>
    <property type="project" value="UniProtKB-KW"/>
</dbReference>